<evidence type="ECO:0000313" key="2">
    <source>
        <dbReference type="EMBL" id="GMF26201.1"/>
    </source>
</evidence>
<gene>
    <name evidence="2" type="ORF">Pfra01_000488100</name>
</gene>
<keyword evidence="3" id="KW-1185">Reference proteome</keyword>
<dbReference type="Proteomes" id="UP001165121">
    <property type="component" value="Unassembled WGS sequence"/>
</dbReference>
<feature type="region of interest" description="Disordered" evidence="1">
    <location>
        <begin position="1"/>
        <end position="20"/>
    </location>
</feature>
<name>A0A9W6U4W3_9STRA</name>
<evidence type="ECO:0000313" key="3">
    <source>
        <dbReference type="Proteomes" id="UP001165121"/>
    </source>
</evidence>
<accession>A0A9W6U4W3</accession>
<dbReference type="EMBL" id="BSXT01000384">
    <property type="protein sequence ID" value="GMF26201.1"/>
    <property type="molecule type" value="Genomic_DNA"/>
</dbReference>
<proteinExistence type="predicted"/>
<reference evidence="2" key="1">
    <citation type="submission" date="2023-04" db="EMBL/GenBank/DDBJ databases">
        <title>Phytophthora fragariaefolia NBRC 109709.</title>
        <authorList>
            <person name="Ichikawa N."/>
            <person name="Sato H."/>
            <person name="Tonouchi N."/>
        </authorList>
    </citation>
    <scope>NUCLEOTIDE SEQUENCE</scope>
    <source>
        <strain evidence="2">NBRC 109709</strain>
    </source>
</reference>
<feature type="compositionally biased region" description="Low complexity" evidence="1">
    <location>
        <begin position="1"/>
        <end position="16"/>
    </location>
</feature>
<comment type="caution">
    <text evidence="2">The sequence shown here is derived from an EMBL/GenBank/DDBJ whole genome shotgun (WGS) entry which is preliminary data.</text>
</comment>
<dbReference type="AlphaFoldDB" id="A0A9W6U4W3"/>
<protein>
    <submittedName>
        <fullName evidence="2">Unnamed protein product</fullName>
    </submittedName>
</protein>
<sequence length="173" mass="18669">MPSSAGSIASVAVSPGEDVAPDDCRVCALGIRPPPDPPPLDIKIPSVDDPPASVASILVDAHGLEHEAATLHARFELAAAYNAGLAAHASVLHDRNRALAHEGFELDARTVNRLHEQVEALGRENTRLEDEAAVPIIWRPGAESRNRRLPITSTGYNTSWLRRARRTPDCRRG</sequence>
<evidence type="ECO:0000256" key="1">
    <source>
        <dbReference type="SAM" id="MobiDB-lite"/>
    </source>
</evidence>
<organism evidence="2 3">
    <name type="scientific">Phytophthora fragariaefolia</name>
    <dbReference type="NCBI Taxonomy" id="1490495"/>
    <lineage>
        <taxon>Eukaryota</taxon>
        <taxon>Sar</taxon>
        <taxon>Stramenopiles</taxon>
        <taxon>Oomycota</taxon>
        <taxon>Peronosporomycetes</taxon>
        <taxon>Peronosporales</taxon>
        <taxon>Peronosporaceae</taxon>
        <taxon>Phytophthora</taxon>
    </lineage>
</organism>